<proteinExistence type="predicted"/>
<dbReference type="SUPFAM" id="SSF53335">
    <property type="entry name" value="S-adenosyl-L-methionine-dependent methyltransferases"/>
    <property type="match status" value="1"/>
</dbReference>
<dbReference type="Gene3D" id="1.10.1200.270">
    <property type="entry name" value="Methyltransferase, alpha-helical capping domain"/>
    <property type="match status" value="1"/>
</dbReference>
<dbReference type="eggNOG" id="ENOG502QVIG">
    <property type="taxonomic scope" value="Eukaryota"/>
</dbReference>
<reference evidence="3" key="1">
    <citation type="journal article" date="2008" name="Nature">
        <title>The amphioxus genome and the evolution of the chordate karyotype.</title>
        <authorList>
            <consortium name="US DOE Joint Genome Institute (JGI-PGF)"/>
            <person name="Putnam N.H."/>
            <person name="Butts T."/>
            <person name="Ferrier D.E.K."/>
            <person name="Furlong R.F."/>
            <person name="Hellsten U."/>
            <person name="Kawashima T."/>
            <person name="Robinson-Rechavi M."/>
            <person name="Shoguchi E."/>
            <person name="Terry A."/>
            <person name="Yu J.-K."/>
            <person name="Benito-Gutierrez E.L."/>
            <person name="Dubchak I."/>
            <person name="Garcia-Fernandez J."/>
            <person name="Gibson-Brown J.J."/>
            <person name="Grigoriev I.V."/>
            <person name="Horton A.C."/>
            <person name="de Jong P.J."/>
            <person name="Jurka J."/>
            <person name="Kapitonov V.V."/>
            <person name="Kohara Y."/>
            <person name="Kuroki Y."/>
            <person name="Lindquist E."/>
            <person name="Lucas S."/>
            <person name="Osoegawa K."/>
            <person name="Pennacchio L.A."/>
            <person name="Salamov A.A."/>
            <person name="Satou Y."/>
            <person name="Sauka-Spengler T."/>
            <person name="Schmutz J."/>
            <person name="Shin-I T."/>
            <person name="Toyoda A."/>
            <person name="Bronner-Fraser M."/>
            <person name="Fujiyama A."/>
            <person name="Holland L.Z."/>
            <person name="Holland P.W.H."/>
            <person name="Satoh N."/>
            <person name="Rokhsar D.S."/>
        </authorList>
    </citation>
    <scope>NUCLEOTIDE SEQUENCE [LARGE SCALE GENOMIC DNA]</scope>
    <source>
        <strain evidence="3">S238N-H82</strain>
        <tissue evidence="3">Testes</tissue>
    </source>
</reference>
<gene>
    <name evidence="3" type="ORF">BRAFLDRAFT_65967</name>
</gene>
<evidence type="ECO:0000256" key="1">
    <source>
        <dbReference type="ARBA" id="ARBA00022723"/>
    </source>
</evidence>
<evidence type="ECO:0000313" key="3">
    <source>
        <dbReference type="EMBL" id="EEN52288.1"/>
    </source>
</evidence>
<keyword evidence="2" id="KW-0460">Magnesium</keyword>
<organism>
    <name type="scientific">Branchiostoma floridae</name>
    <name type="common">Florida lancelet</name>
    <name type="synonym">Amphioxus</name>
    <dbReference type="NCBI Taxonomy" id="7739"/>
    <lineage>
        <taxon>Eukaryota</taxon>
        <taxon>Metazoa</taxon>
        <taxon>Chordata</taxon>
        <taxon>Cephalochordata</taxon>
        <taxon>Leptocardii</taxon>
        <taxon>Amphioxiformes</taxon>
        <taxon>Branchiostomatidae</taxon>
        <taxon>Branchiostoma</taxon>
    </lineage>
</organism>
<dbReference type="InterPro" id="IPR005299">
    <property type="entry name" value="MeTrfase_7"/>
</dbReference>
<dbReference type="Pfam" id="PF03492">
    <property type="entry name" value="Methyltransf_7"/>
    <property type="match status" value="1"/>
</dbReference>
<dbReference type="PANTHER" id="PTHR31009">
    <property type="entry name" value="S-ADENOSYL-L-METHIONINE:CARBOXYL METHYLTRANSFERASE FAMILY PROTEIN"/>
    <property type="match status" value="1"/>
</dbReference>
<protein>
    <submittedName>
        <fullName evidence="3">Uncharacterized protein</fullName>
    </submittedName>
</protein>
<dbReference type="InterPro" id="IPR029063">
    <property type="entry name" value="SAM-dependent_MTases_sf"/>
</dbReference>
<dbReference type="Gene3D" id="3.40.50.150">
    <property type="entry name" value="Vaccinia Virus protein VP39"/>
    <property type="match status" value="1"/>
</dbReference>
<dbReference type="InParanoid" id="C3Z625"/>
<name>C3Z625_BRAFL</name>
<accession>C3Z625</accession>
<dbReference type="AlphaFoldDB" id="C3Z625"/>
<dbReference type="EMBL" id="GG666583">
    <property type="protein sequence ID" value="EEN52288.1"/>
    <property type="molecule type" value="Genomic_DNA"/>
</dbReference>
<sequence length="533" mass="60064">MLMVLGKPVIAVVAAGIGWIRIEAETEKLGVKFSCRHAFSWIRLTLSEPGALMFAGLLPIVFKITGEFGKEVSAGDAALAVQLNACTVLFSSIWHLVMWIIIMKNKSKLIHHFVDVNEDKYMNAFMLIKLSVYPVIRLGSGDKGLATEPESEQARQQNENSTPHYIPYGEDGSGFYSDNALGYYNIMENAKPMVMAAINSMEIDPKHVFNIVDYGSADGGTSMPLFYQVIKKLRERYGDSPPIHVTYEDQPVADFKSLFMRLQGLLPMPDNHSYLKDFHNVYVGACGMSFFDQCFEDGFVNFGFSSTAMHWLSRGPCPLPDAVFHMVSSCGEAKEQFATQAAQDWETILLQRARELTPGGHMVIVNCTSDESGYYGGGRWTFGHVNMCQKLSSLWHNFAQRGKITKEEFVNTNMFAYWRSQAEMQAPFVNENSRVRKAGLTLVSQETKPTPCAFQARWQKEGGDARQHAKQFVNMCRSWSNHAFHAGLSNKRTEEEKAAILESFFKEYEDEVAAAPEKHDMEVMSCFLHIKRN</sequence>
<keyword evidence="1" id="KW-0479">Metal-binding</keyword>
<dbReference type="GO" id="GO:0008168">
    <property type="term" value="F:methyltransferase activity"/>
    <property type="evidence" value="ECO:0007669"/>
    <property type="project" value="InterPro"/>
</dbReference>
<evidence type="ECO:0000256" key="2">
    <source>
        <dbReference type="ARBA" id="ARBA00022842"/>
    </source>
</evidence>
<dbReference type="GO" id="GO:0046872">
    <property type="term" value="F:metal ion binding"/>
    <property type="evidence" value="ECO:0007669"/>
    <property type="project" value="UniProtKB-KW"/>
</dbReference>
<dbReference type="InterPro" id="IPR042086">
    <property type="entry name" value="MeTrfase_capping"/>
</dbReference>